<protein>
    <submittedName>
        <fullName evidence="1">Uncharacterized protein</fullName>
    </submittedName>
</protein>
<dbReference type="EMBL" id="FMAH01000029">
    <property type="protein sequence ID" value="SCB38883.1"/>
    <property type="molecule type" value="Genomic_DNA"/>
</dbReference>
<proteinExistence type="predicted"/>
<dbReference type="Proteomes" id="UP000199435">
    <property type="component" value="Unassembled WGS sequence"/>
</dbReference>
<sequence length="50" mass="5966">MYTLWEGFGIYVIKSYENLILSVINTLFDYVTAYEIVIQKDVRLNFPEDQ</sequence>
<evidence type="ECO:0000313" key="2">
    <source>
        <dbReference type="Proteomes" id="UP000199435"/>
    </source>
</evidence>
<evidence type="ECO:0000313" key="1">
    <source>
        <dbReference type="EMBL" id="SCB38883.1"/>
    </source>
</evidence>
<dbReference type="AlphaFoldDB" id="A0A1C3WFU2"/>
<accession>A0A1C3WFU2</accession>
<gene>
    <name evidence="1" type="ORF">GA0061102_102919</name>
</gene>
<keyword evidence="2" id="KW-1185">Reference proteome</keyword>
<reference evidence="2" key="1">
    <citation type="submission" date="2016-08" db="EMBL/GenBank/DDBJ databases">
        <authorList>
            <person name="Varghese N."/>
            <person name="Submissions Spin"/>
        </authorList>
    </citation>
    <scope>NUCLEOTIDE SEQUENCE [LARGE SCALE GENOMIC DNA]</scope>
    <source>
        <strain evidence="2">HAMBI 2971</strain>
    </source>
</reference>
<organism evidence="1 2">
    <name type="scientific">Rhizobium miluonense</name>
    <dbReference type="NCBI Taxonomy" id="411945"/>
    <lineage>
        <taxon>Bacteria</taxon>
        <taxon>Pseudomonadati</taxon>
        <taxon>Pseudomonadota</taxon>
        <taxon>Alphaproteobacteria</taxon>
        <taxon>Hyphomicrobiales</taxon>
        <taxon>Rhizobiaceae</taxon>
        <taxon>Rhizobium/Agrobacterium group</taxon>
        <taxon>Rhizobium</taxon>
    </lineage>
</organism>
<name>A0A1C3WFU2_9HYPH</name>